<keyword evidence="1" id="KW-0732">Signal</keyword>
<dbReference type="EMBL" id="JAQGFR010000104">
    <property type="protein sequence ID" value="MEB8513239.1"/>
    <property type="molecule type" value="Genomic_DNA"/>
</dbReference>
<gene>
    <name evidence="2" type="ORF">OW717_04195</name>
</gene>
<organism evidence="2 3">
    <name type="scientific">Acidithiobacillus ferriphilus</name>
    <dbReference type="NCBI Taxonomy" id="1689834"/>
    <lineage>
        <taxon>Bacteria</taxon>
        <taxon>Pseudomonadati</taxon>
        <taxon>Pseudomonadota</taxon>
        <taxon>Acidithiobacillia</taxon>
        <taxon>Acidithiobacillales</taxon>
        <taxon>Acidithiobacillaceae</taxon>
        <taxon>Acidithiobacillus</taxon>
    </lineage>
</organism>
<accession>A0ABU6FMG8</accession>
<feature type="signal peptide" evidence="1">
    <location>
        <begin position="1"/>
        <end position="28"/>
    </location>
</feature>
<name>A0ABU6FMG8_9PROT</name>
<comment type="caution">
    <text evidence="2">The sequence shown here is derived from an EMBL/GenBank/DDBJ whole genome shotgun (WGS) entry which is preliminary data.</text>
</comment>
<evidence type="ECO:0000313" key="2">
    <source>
        <dbReference type="EMBL" id="MEB8513239.1"/>
    </source>
</evidence>
<dbReference type="Gene3D" id="3.30.1150.10">
    <property type="match status" value="1"/>
</dbReference>
<feature type="chain" id="PRO_5046945090" evidence="1">
    <location>
        <begin position="29"/>
        <end position="269"/>
    </location>
</feature>
<reference evidence="2 3" key="1">
    <citation type="submission" date="2022-11" db="EMBL/GenBank/DDBJ databases">
        <title>Comparative genomics analysis of Acidithiobacillus ferriphilus.</title>
        <authorList>
            <person name="Ma L."/>
        </authorList>
    </citation>
    <scope>NUCLEOTIDE SEQUENCE [LARGE SCALE GENOMIC DNA]</scope>
    <source>
        <strain evidence="2 3">DY15</strain>
    </source>
</reference>
<evidence type="ECO:0000256" key="1">
    <source>
        <dbReference type="SAM" id="SignalP"/>
    </source>
</evidence>
<dbReference type="RefSeq" id="WP_081258228.1">
    <property type="nucleotide sequence ID" value="NZ_JAQGFK010000026.1"/>
</dbReference>
<evidence type="ECO:0000313" key="3">
    <source>
        <dbReference type="Proteomes" id="UP001308776"/>
    </source>
</evidence>
<sequence length="269" mass="29671">MKINIGFPMVISCVAAIGLAHAVTSQNAAELNANDNIIKHETTKSTGYSCKYFDVRNGYYGYASQNNNVYYFKPEINKKNYILVSKTNVSGLGGLYFVSSMSEISCKNRCRVLKIGKYSKNDLSLSGMLLPAHDAKYKVMDSNTIYGSAMGDLMHGCMASTVNKEEISARTKEVHRLAKIFAQKIMTKISNAWGRNYSAALSCELQVQLSPQGRLIVQPHILQSSGDKRFDQSAVGAVESAAPFSPPIGLPYSFYKYINVKLSAKDLNR</sequence>
<proteinExistence type="predicted"/>
<keyword evidence="3" id="KW-1185">Reference proteome</keyword>
<protein>
    <submittedName>
        <fullName evidence="2">TonB C-terminal domain-containing protein</fullName>
    </submittedName>
</protein>
<dbReference type="Pfam" id="PF13103">
    <property type="entry name" value="TonB_2"/>
    <property type="match status" value="1"/>
</dbReference>
<dbReference type="SUPFAM" id="SSF74653">
    <property type="entry name" value="TolA/TonB C-terminal domain"/>
    <property type="match status" value="1"/>
</dbReference>
<dbReference type="Proteomes" id="UP001308776">
    <property type="component" value="Unassembled WGS sequence"/>
</dbReference>